<dbReference type="InterPro" id="IPR050979">
    <property type="entry name" value="LD-transpeptidase"/>
</dbReference>
<reference evidence="11 12" key="1">
    <citation type="submission" date="2023-04" db="EMBL/GenBank/DDBJ databases">
        <authorList>
            <person name="Hsu D."/>
        </authorList>
    </citation>
    <scope>NUCLEOTIDE SEQUENCE [LARGE SCALE GENOMIC DNA]</scope>
    <source>
        <strain evidence="11 12">MK1</strain>
    </source>
</reference>
<dbReference type="KEGG" id="dbc:MFMK1_000269"/>
<feature type="active site" description="Proton donor/acceptor" evidence="9">
    <location>
        <position position="147"/>
    </location>
</feature>
<feature type="domain" description="L,D-TPase catalytic" evidence="10">
    <location>
        <begin position="78"/>
        <end position="187"/>
    </location>
</feature>
<comment type="pathway">
    <text evidence="1 9">Cell wall biogenesis; peptidoglycan biosynthesis.</text>
</comment>
<dbReference type="Pfam" id="PF03734">
    <property type="entry name" value="YkuD"/>
    <property type="match status" value="1"/>
</dbReference>
<evidence type="ECO:0000256" key="1">
    <source>
        <dbReference type="ARBA" id="ARBA00004752"/>
    </source>
</evidence>
<evidence type="ECO:0000256" key="2">
    <source>
        <dbReference type="ARBA" id="ARBA00005992"/>
    </source>
</evidence>
<keyword evidence="4" id="KW-0808">Transferase</keyword>
<dbReference type="InterPro" id="IPR002477">
    <property type="entry name" value="Peptidoglycan-bd-like"/>
</dbReference>
<dbReference type="CDD" id="cd16913">
    <property type="entry name" value="YkuD_like"/>
    <property type="match status" value="1"/>
</dbReference>
<evidence type="ECO:0000256" key="3">
    <source>
        <dbReference type="ARBA" id="ARBA00022676"/>
    </source>
</evidence>
<dbReference type="Gene3D" id="1.10.101.10">
    <property type="entry name" value="PGBD-like superfamily/PGBD"/>
    <property type="match status" value="1"/>
</dbReference>
<dbReference type="PANTHER" id="PTHR30582:SF24">
    <property type="entry name" value="L,D-TRANSPEPTIDASE ERFK_SRFK-RELATED"/>
    <property type="match status" value="1"/>
</dbReference>
<keyword evidence="5" id="KW-0378">Hydrolase</keyword>
<protein>
    <submittedName>
        <fullName evidence="11">L,D-transpeptidase family protein</fullName>
    </submittedName>
</protein>
<feature type="active site" description="Nucleophile" evidence="9">
    <location>
        <position position="163"/>
    </location>
</feature>
<dbReference type="RefSeq" id="WP_366923391.1">
    <property type="nucleotide sequence ID" value="NZ_CP121694.1"/>
</dbReference>
<gene>
    <name evidence="11" type="ORF">MFMK1_000269</name>
</gene>
<proteinExistence type="inferred from homology"/>
<evidence type="ECO:0000256" key="5">
    <source>
        <dbReference type="ARBA" id="ARBA00022801"/>
    </source>
</evidence>
<evidence type="ECO:0000256" key="7">
    <source>
        <dbReference type="ARBA" id="ARBA00022984"/>
    </source>
</evidence>
<dbReference type="GO" id="GO:0071555">
    <property type="term" value="P:cell wall organization"/>
    <property type="evidence" value="ECO:0007669"/>
    <property type="project" value="UniProtKB-UniRule"/>
</dbReference>
<keyword evidence="12" id="KW-1185">Reference proteome</keyword>
<dbReference type="GO" id="GO:0018104">
    <property type="term" value="P:peptidoglycan-protein cross-linking"/>
    <property type="evidence" value="ECO:0007669"/>
    <property type="project" value="TreeGrafter"/>
</dbReference>
<evidence type="ECO:0000256" key="9">
    <source>
        <dbReference type="PROSITE-ProRule" id="PRU01373"/>
    </source>
</evidence>
<sequence length="190" mass="20442">MLGNRDLKRGMRGGDVADLQRRLTLLVIAVGPVDGIFGPKTEQAVIHFQLSRRLPATGIANAATIKALLDITGETAVPRIEIDVTHKKLTLFIGEKMFGVYPVAVGKPATPSPIGHWLVKNKWLHPGGPFGTRWMGLNVPWGSYGIHGTNNPASIGNAVSHGCIRMHNKDVEVIYPLLPIGTAVNVVGSY</sequence>
<evidence type="ECO:0000313" key="12">
    <source>
        <dbReference type="Proteomes" id="UP001329915"/>
    </source>
</evidence>
<dbReference type="InterPro" id="IPR036365">
    <property type="entry name" value="PGBD-like_sf"/>
</dbReference>
<dbReference type="InterPro" id="IPR036366">
    <property type="entry name" value="PGBDSf"/>
</dbReference>
<dbReference type="PANTHER" id="PTHR30582">
    <property type="entry name" value="L,D-TRANSPEPTIDASE"/>
    <property type="match status" value="1"/>
</dbReference>
<evidence type="ECO:0000259" key="10">
    <source>
        <dbReference type="PROSITE" id="PS52029"/>
    </source>
</evidence>
<keyword evidence="6 9" id="KW-0133">Cell shape</keyword>
<dbReference type="GO" id="GO:0071972">
    <property type="term" value="F:peptidoglycan L,D-transpeptidase activity"/>
    <property type="evidence" value="ECO:0007669"/>
    <property type="project" value="TreeGrafter"/>
</dbReference>
<keyword evidence="8 9" id="KW-0961">Cell wall biogenesis/degradation</keyword>
<evidence type="ECO:0000256" key="4">
    <source>
        <dbReference type="ARBA" id="ARBA00022679"/>
    </source>
</evidence>
<dbReference type="GO" id="GO:0016757">
    <property type="term" value="F:glycosyltransferase activity"/>
    <property type="evidence" value="ECO:0007669"/>
    <property type="project" value="UniProtKB-KW"/>
</dbReference>
<dbReference type="SUPFAM" id="SSF47090">
    <property type="entry name" value="PGBD-like"/>
    <property type="match status" value="1"/>
</dbReference>
<accession>A0AAU0UIA6</accession>
<dbReference type="EMBL" id="CP121694">
    <property type="protein sequence ID" value="WRO20498.1"/>
    <property type="molecule type" value="Genomic_DNA"/>
</dbReference>
<dbReference type="GO" id="GO:0008360">
    <property type="term" value="P:regulation of cell shape"/>
    <property type="evidence" value="ECO:0007669"/>
    <property type="project" value="UniProtKB-UniRule"/>
</dbReference>
<comment type="similarity">
    <text evidence="2">Belongs to the YkuD family.</text>
</comment>
<dbReference type="InterPro" id="IPR038063">
    <property type="entry name" value="Transpep_catalytic_dom"/>
</dbReference>
<evidence type="ECO:0000256" key="6">
    <source>
        <dbReference type="ARBA" id="ARBA00022960"/>
    </source>
</evidence>
<dbReference type="AlphaFoldDB" id="A0AAU0UIA6"/>
<dbReference type="Pfam" id="PF01471">
    <property type="entry name" value="PG_binding_1"/>
    <property type="match status" value="1"/>
</dbReference>
<keyword evidence="7 9" id="KW-0573">Peptidoglycan synthesis</keyword>
<dbReference type="Proteomes" id="UP001329915">
    <property type="component" value="Chromosome"/>
</dbReference>
<dbReference type="Gene3D" id="2.40.440.10">
    <property type="entry name" value="L,D-transpeptidase catalytic domain-like"/>
    <property type="match status" value="1"/>
</dbReference>
<dbReference type="InterPro" id="IPR005490">
    <property type="entry name" value="LD_TPept_cat_dom"/>
</dbReference>
<keyword evidence="3" id="KW-0328">Glycosyltransferase</keyword>
<evidence type="ECO:0000313" key="11">
    <source>
        <dbReference type="EMBL" id="WRO20498.1"/>
    </source>
</evidence>
<dbReference type="PROSITE" id="PS52029">
    <property type="entry name" value="LD_TPASE"/>
    <property type="match status" value="1"/>
</dbReference>
<dbReference type="SUPFAM" id="SSF141523">
    <property type="entry name" value="L,D-transpeptidase catalytic domain-like"/>
    <property type="match status" value="1"/>
</dbReference>
<name>A0AAU0UIA6_9FIRM</name>
<dbReference type="GO" id="GO:0005576">
    <property type="term" value="C:extracellular region"/>
    <property type="evidence" value="ECO:0007669"/>
    <property type="project" value="TreeGrafter"/>
</dbReference>
<evidence type="ECO:0000256" key="8">
    <source>
        <dbReference type="ARBA" id="ARBA00023316"/>
    </source>
</evidence>
<organism evidence="11 12">
    <name type="scientific">Metallumcola ferriviriculae</name>
    <dbReference type="NCBI Taxonomy" id="3039180"/>
    <lineage>
        <taxon>Bacteria</taxon>
        <taxon>Bacillati</taxon>
        <taxon>Bacillota</taxon>
        <taxon>Clostridia</taxon>
        <taxon>Neomoorellales</taxon>
        <taxon>Desulfitibacteraceae</taxon>
        <taxon>Metallumcola</taxon>
    </lineage>
</organism>